<dbReference type="GO" id="GO:0006310">
    <property type="term" value="P:DNA recombination"/>
    <property type="evidence" value="ECO:0007669"/>
    <property type="project" value="InterPro"/>
</dbReference>
<dbReference type="InterPro" id="IPR027785">
    <property type="entry name" value="UvrD-like_helicase_C"/>
</dbReference>
<dbReference type="RefSeq" id="WP_055153606.1">
    <property type="nucleotide sequence ID" value="NZ_CZAW01000069.1"/>
</dbReference>
<dbReference type="InterPro" id="IPR003593">
    <property type="entry name" value="AAA+_ATPase"/>
</dbReference>
<dbReference type="Gene3D" id="1.10.150.20">
    <property type="entry name" value="5' to 3' exonuclease, C-terminal subdomain"/>
    <property type="match status" value="1"/>
</dbReference>
<evidence type="ECO:0000313" key="6">
    <source>
        <dbReference type="EMBL" id="CUQ08306.1"/>
    </source>
</evidence>
<keyword evidence="3" id="KW-0413">Isomerase</keyword>
<dbReference type="Pfam" id="PF14490">
    <property type="entry name" value="HHH_RecD2"/>
    <property type="match status" value="1"/>
</dbReference>
<dbReference type="CDD" id="cd18809">
    <property type="entry name" value="SF1_C_RecD"/>
    <property type="match status" value="1"/>
</dbReference>
<evidence type="ECO:0000256" key="3">
    <source>
        <dbReference type="HAMAP-Rule" id="MF_01488"/>
    </source>
</evidence>
<dbReference type="SUPFAM" id="SSF47781">
    <property type="entry name" value="RuvA domain 2-like"/>
    <property type="match status" value="1"/>
</dbReference>
<dbReference type="InterPro" id="IPR029493">
    <property type="entry name" value="RecD2-like_HHH"/>
</dbReference>
<proteinExistence type="inferred from homology"/>
<dbReference type="InterPro" id="IPR003583">
    <property type="entry name" value="Hlx-hairpin-Hlx_DNA-bd_motif"/>
</dbReference>
<dbReference type="GO" id="GO:0016887">
    <property type="term" value="F:ATP hydrolysis activity"/>
    <property type="evidence" value="ECO:0007669"/>
    <property type="project" value="RHEA"/>
</dbReference>
<organism evidence="6 7">
    <name type="scientific">Blautia wexlerae</name>
    <dbReference type="NCBI Taxonomy" id="418240"/>
    <lineage>
        <taxon>Bacteria</taxon>
        <taxon>Bacillati</taxon>
        <taxon>Bacillota</taxon>
        <taxon>Clostridia</taxon>
        <taxon>Lachnospirales</taxon>
        <taxon>Lachnospiraceae</taxon>
        <taxon>Blautia</taxon>
    </lineage>
</organism>
<dbReference type="Gene3D" id="3.40.50.300">
    <property type="entry name" value="P-loop containing nucleotide triphosphate hydrolases"/>
    <property type="match status" value="2"/>
</dbReference>
<sequence>MRCKYIRKIFQNEENGYTVALFSTLDHEVPLSARDKFWADKKIIAFTAKGYDLPLTDEIEIEMEGEWETNSHGTQYKVETFLEVVPRTREGILGYLSCGSLKGIGPKTAERIVNCFGLDTLEVMEKYPQELLKIQGISQKKLDRIVDSFGKNKVFRELMTFLSPFHVTPKKANMILQKFRDQSVEIIRKQPYILCSVKGFGFLTVDAIARQCCAATNDPMRISGCVSYVLREAMKQNGHLYLEQEILVKDALKVLNKELNLQPVTETEILKVLYRLVMQDSIVVEENRVYITKQHQEEEDTASMIARKLHEQIPVLTIEKELEEAQEDLNITLSEQQKEAVRMVFANPISIITGGPGTGKTTVLKIILYIYQKKCGNEVKLMAPTGRAARRMAESTGSGDATTMHMALGLFGDGDYEALIDELSADFINVDEVSMVDMHLAYEFFYKVKAGARVLLVGDVHQLPSVGAGDVFRQLILCGKIPVTVLNLVYRQGKDSNIPINAQLINEGKTNLQWGDDFQMVECSGADAAAQIVKNIYLKEIQMYGMEQVQILSPYKVRSAAGVLELNRSLQDEVNPPVSGKRELHLGGEIFREGDRILQNKNTEFASNGDLGTLVQIAEDEDNNPLVQIVFTDGRRVKYEAEQVEMIEHANAITIHKSQGSECQVVIIPWLKAFYPMLKRNIFYTGITRAKQRVYIVGEWKAVCQAIHTDDTGTRKTMLAVKIQQYCERYQRQENRRIPATICNRAV</sequence>
<protein>
    <recommendedName>
        <fullName evidence="3">ATP-dependent RecD2 DNA helicase</fullName>
        <ecNumber evidence="3">5.6.2.3</ecNumber>
    </recommendedName>
    <alternativeName>
        <fullName evidence="3">DNA 5'-3' helicase subunit RecD2</fullName>
    </alternativeName>
</protein>
<dbReference type="CDD" id="cd17933">
    <property type="entry name" value="DEXSc_RecD-like"/>
    <property type="match status" value="1"/>
</dbReference>
<comment type="catalytic activity">
    <reaction evidence="3">
        <text>ATP + H2O = ADP + phosphate + H(+)</text>
        <dbReference type="Rhea" id="RHEA:13065"/>
        <dbReference type="ChEBI" id="CHEBI:15377"/>
        <dbReference type="ChEBI" id="CHEBI:15378"/>
        <dbReference type="ChEBI" id="CHEBI:30616"/>
        <dbReference type="ChEBI" id="CHEBI:43474"/>
        <dbReference type="ChEBI" id="CHEBI:456216"/>
        <dbReference type="EC" id="5.6.2.3"/>
    </reaction>
</comment>
<dbReference type="InterPro" id="IPR050534">
    <property type="entry name" value="Coronavir_polyprotein_1ab"/>
</dbReference>
<evidence type="ECO:0000256" key="1">
    <source>
        <dbReference type="ARBA" id="ARBA00022741"/>
    </source>
</evidence>
<dbReference type="InterPro" id="IPR055446">
    <property type="entry name" value="RecD2_N_OB"/>
</dbReference>
<dbReference type="PANTHER" id="PTHR43788">
    <property type="entry name" value="DNA2/NAM7 HELICASE FAMILY MEMBER"/>
    <property type="match status" value="1"/>
</dbReference>
<dbReference type="GO" id="GO:0006281">
    <property type="term" value="P:DNA repair"/>
    <property type="evidence" value="ECO:0007669"/>
    <property type="project" value="InterPro"/>
</dbReference>
<dbReference type="GO" id="GO:0005524">
    <property type="term" value="F:ATP binding"/>
    <property type="evidence" value="ECO:0007669"/>
    <property type="project" value="UniProtKB-UniRule"/>
</dbReference>
<keyword evidence="2 3" id="KW-0067">ATP-binding</keyword>
<name>A0A174TGT7_9FIRM</name>
<dbReference type="HAMAP" id="MF_01488">
    <property type="entry name" value="RecD2"/>
    <property type="match status" value="1"/>
</dbReference>
<keyword evidence="1 3" id="KW-0547">Nucleotide-binding</keyword>
<feature type="domain" description="Helix-hairpin-helix DNA-binding motif class 1" evidence="4">
    <location>
        <begin position="96"/>
        <end position="115"/>
    </location>
</feature>
<gene>
    <name evidence="6" type="primary">recD_2</name>
    <name evidence="3" type="synonym">recD2</name>
    <name evidence="6" type="ORF">ERS852523_03892</name>
</gene>
<dbReference type="OrthoDB" id="9803432at2"/>
<dbReference type="InterPro" id="IPR006345">
    <property type="entry name" value="RecD2"/>
</dbReference>
<dbReference type="InterPro" id="IPR027417">
    <property type="entry name" value="P-loop_NTPase"/>
</dbReference>
<evidence type="ECO:0000256" key="2">
    <source>
        <dbReference type="ARBA" id="ARBA00022840"/>
    </source>
</evidence>
<dbReference type="EC" id="5.6.2.3" evidence="3"/>
<dbReference type="AlphaFoldDB" id="A0A174TGT7"/>
<dbReference type="Pfam" id="PF23139">
    <property type="entry name" value="OB_YrrC"/>
    <property type="match status" value="1"/>
</dbReference>
<dbReference type="GO" id="GO:0017116">
    <property type="term" value="F:single-stranded DNA helicase activity"/>
    <property type="evidence" value="ECO:0007669"/>
    <property type="project" value="TreeGrafter"/>
</dbReference>
<dbReference type="Pfam" id="PF18335">
    <property type="entry name" value="SH3_13"/>
    <property type="match status" value="1"/>
</dbReference>
<evidence type="ECO:0000259" key="4">
    <source>
        <dbReference type="SMART" id="SM00278"/>
    </source>
</evidence>
<comment type="function">
    <text evidence="3">DNA-dependent ATPase and ATP-dependent 5'-3' DNA helicase. Has no activity on blunt DNA or DNA with 3'-overhangs, requires at least 10 bases of 5'-ssDNA for helicase activity.</text>
</comment>
<dbReference type="InterPro" id="IPR041451">
    <property type="entry name" value="RecD2_SH13"/>
</dbReference>
<feature type="domain" description="Helix-hairpin-helix DNA-binding motif class 1" evidence="4">
    <location>
        <begin position="129"/>
        <end position="148"/>
    </location>
</feature>
<keyword evidence="3" id="KW-0347">Helicase</keyword>
<evidence type="ECO:0000313" key="7">
    <source>
        <dbReference type="Proteomes" id="UP000095712"/>
    </source>
</evidence>
<keyword evidence="3" id="KW-0238">DNA-binding</keyword>
<comment type="similarity">
    <text evidence="3">Belongs to the RecD family. RecD2 subfamily.</text>
</comment>
<dbReference type="Gene3D" id="2.30.30.940">
    <property type="match status" value="1"/>
</dbReference>
<dbReference type="GO" id="GO:0009338">
    <property type="term" value="C:exodeoxyribonuclease V complex"/>
    <property type="evidence" value="ECO:0007669"/>
    <property type="project" value="TreeGrafter"/>
</dbReference>
<accession>A0A174TGT7</accession>
<dbReference type="Proteomes" id="UP000095712">
    <property type="component" value="Unassembled WGS sequence"/>
</dbReference>
<dbReference type="SMART" id="SM00382">
    <property type="entry name" value="AAA"/>
    <property type="match status" value="1"/>
</dbReference>
<dbReference type="Pfam" id="PF13604">
    <property type="entry name" value="AAA_30"/>
    <property type="match status" value="1"/>
</dbReference>
<dbReference type="GO" id="GO:0043139">
    <property type="term" value="F:5'-3' DNA helicase activity"/>
    <property type="evidence" value="ECO:0007669"/>
    <property type="project" value="UniProtKB-UniRule"/>
</dbReference>
<dbReference type="Pfam" id="PF14520">
    <property type="entry name" value="HHH_5"/>
    <property type="match status" value="1"/>
</dbReference>
<dbReference type="SMART" id="SM00278">
    <property type="entry name" value="HhH1"/>
    <property type="match status" value="2"/>
</dbReference>
<dbReference type="GO" id="GO:0003677">
    <property type="term" value="F:DNA binding"/>
    <property type="evidence" value="ECO:0007669"/>
    <property type="project" value="UniProtKB-UniRule"/>
</dbReference>
<dbReference type="Gene3D" id="1.10.10.2220">
    <property type="match status" value="1"/>
</dbReference>
<feature type="domain" description="AAA+ ATPase" evidence="5">
    <location>
        <begin position="346"/>
        <end position="482"/>
    </location>
</feature>
<feature type="binding site" evidence="3">
    <location>
        <begin position="357"/>
        <end position="361"/>
    </location>
    <ligand>
        <name>ATP</name>
        <dbReference type="ChEBI" id="CHEBI:30616"/>
    </ligand>
</feature>
<dbReference type="EMBL" id="CZAW01000069">
    <property type="protein sequence ID" value="CUQ08306.1"/>
    <property type="molecule type" value="Genomic_DNA"/>
</dbReference>
<dbReference type="InterPro" id="IPR010994">
    <property type="entry name" value="RuvA_2-like"/>
</dbReference>
<dbReference type="NCBIfam" id="TIGR01448">
    <property type="entry name" value="recD_rel"/>
    <property type="match status" value="1"/>
</dbReference>
<dbReference type="PANTHER" id="PTHR43788:SF6">
    <property type="entry name" value="DNA HELICASE B"/>
    <property type="match status" value="1"/>
</dbReference>
<evidence type="ECO:0000259" key="5">
    <source>
        <dbReference type="SMART" id="SM00382"/>
    </source>
</evidence>
<keyword evidence="3 6" id="KW-0378">Hydrolase</keyword>
<dbReference type="Pfam" id="PF13538">
    <property type="entry name" value="UvrD_C_2"/>
    <property type="match status" value="1"/>
</dbReference>
<reference evidence="6 7" key="1">
    <citation type="submission" date="2015-09" db="EMBL/GenBank/DDBJ databases">
        <authorList>
            <consortium name="Pathogen Informatics"/>
        </authorList>
    </citation>
    <scope>NUCLEOTIDE SEQUENCE [LARGE SCALE GENOMIC DNA]</scope>
    <source>
        <strain evidence="6 7">2789STDY5834911</strain>
    </source>
</reference>
<dbReference type="SUPFAM" id="SSF52540">
    <property type="entry name" value="P-loop containing nucleoside triphosphate hydrolases"/>
    <property type="match status" value="1"/>
</dbReference>